<evidence type="ECO:0000259" key="4">
    <source>
        <dbReference type="Pfam" id="PF09084"/>
    </source>
</evidence>
<sequence>MSIEPKLLLSCIFCVCLAALNPACEKHREKTKTSAPTRNSLPQHPIYSKYKFSNSENTINIGIQPLWAPTGLITEAIRHDTVLRSALSKLGLSIRLYPFLKGDDVNFFLNRGDLDAGIGGDMPAITAAATFDVTISSLIQHGYTSIVANHHMLLIDLRGKSIGYAYGSNAHYGLLNALEHEALTKDDINLVPMDVTDMPGALHKREIFAFSAWEPTPTIALNKYSDMVVIHRSLSTGYLYFRKSFSDKNPQSVRQLIAAEIRAIRWMREDERNLRLASQWALSEGKGMSGGKLGVTVEQNVDLAVNDILGVASSANIPKKLLANDGALNKEFRFLKAIGKIPVNIGWERVRDSFDMRTARQIVANQNKYSLNRFKYEAGDNDN</sequence>
<dbReference type="Pfam" id="PF09084">
    <property type="entry name" value="NMT1"/>
    <property type="match status" value="1"/>
</dbReference>
<dbReference type="CDD" id="cd01008">
    <property type="entry name" value="PBP2_NrtA_SsuA_CpmA_like"/>
    <property type="match status" value="1"/>
</dbReference>
<dbReference type="InterPro" id="IPR015168">
    <property type="entry name" value="SsuA/THI5"/>
</dbReference>
<dbReference type="SUPFAM" id="SSF53850">
    <property type="entry name" value="Periplasmic binding protein-like II"/>
    <property type="match status" value="1"/>
</dbReference>
<dbReference type="AlphaFoldDB" id="A0A3B1BKX6"/>
<organism evidence="5">
    <name type="scientific">hydrothermal vent metagenome</name>
    <dbReference type="NCBI Taxonomy" id="652676"/>
    <lineage>
        <taxon>unclassified sequences</taxon>
        <taxon>metagenomes</taxon>
        <taxon>ecological metagenomes</taxon>
    </lineage>
</organism>
<evidence type="ECO:0000256" key="3">
    <source>
        <dbReference type="ARBA" id="ARBA00022729"/>
    </source>
</evidence>
<gene>
    <name evidence="5" type="ORF">MNBD_NITROSPINAE03-1862</name>
</gene>
<proteinExistence type="inferred from homology"/>
<comment type="similarity">
    <text evidence="2">Belongs to the bacterial solute-binding protein SsuA/TauA family.</text>
</comment>
<dbReference type="EMBL" id="UOGB01000009">
    <property type="protein sequence ID" value="VAX15201.1"/>
    <property type="molecule type" value="Genomic_DNA"/>
</dbReference>
<evidence type="ECO:0000313" key="5">
    <source>
        <dbReference type="EMBL" id="VAX15201.1"/>
    </source>
</evidence>
<accession>A0A3B1BKX6</accession>
<protein>
    <recommendedName>
        <fullName evidence="4">SsuA/THI5-like domain-containing protein</fullName>
    </recommendedName>
</protein>
<dbReference type="GO" id="GO:0042918">
    <property type="term" value="P:alkanesulfonate transmembrane transport"/>
    <property type="evidence" value="ECO:0007669"/>
    <property type="project" value="TreeGrafter"/>
</dbReference>
<dbReference type="Gene3D" id="3.40.190.10">
    <property type="entry name" value="Periplasmic binding protein-like II"/>
    <property type="match status" value="2"/>
</dbReference>
<evidence type="ECO:0000256" key="2">
    <source>
        <dbReference type="ARBA" id="ARBA00010742"/>
    </source>
</evidence>
<reference evidence="5" key="1">
    <citation type="submission" date="2018-06" db="EMBL/GenBank/DDBJ databases">
        <authorList>
            <person name="Zhirakovskaya E."/>
        </authorList>
    </citation>
    <scope>NUCLEOTIDE SEQUENCE</scope>
</reference>
<dbReference type="PANTHER" id="PTHR30024:SF47">
    <property type="entry name" value="TAURINE-BINDING PERIPLASMIC PROTEIN"/>
    <property type="match status" value="1"/>
</dbReference>
<name>A0A3B1BKX6_9ZZZZ</name>
<feature type="domain" description="SsuA/THI5-like" evidence="4">
    <location>
        <begin position="134"/>
        <end position="270"/>
    </location>
</feature>
<dbReference type="PANTHER" id="PTHR30024">
    <property type="entry name" value="ALIPHATIC SULFONATES-BINDING PROTEIN-RELATED"/>
    <property type="match status" value="1"/>
</dbReference>
<comment type="subcellular location">
    <subcellularLocation>
        <location evidence="1">Periplasm</location>
    </subcellularLocation>
</comment>
<dbReference type="GO" id="GO:0042597">
    <property type="term" value="C:periplasmic space"/>
    <property type="evidence" value="ECO:0007669"/>
    <property type="project" value="UniProtKB-SubCell"/>
</dbReference>
<evidence type="ECO:0000256" key="1">
    <source>
        <dbReference type="ARBA" id="ARBA00004418"/>
    </source>
</evidence>
<keyword evidence="3" id="KW-0732">Signal</keyword>